<dbReference type="EMBL" id="BSXW01000545">
    <property type="protein sequence ID" value="GMF25252.1"/>
    <property type="molecule type" value="Genomic_DNA"/>
</dbReference>
<dbReference type="OrthoDB" id="118772at2759"/>
<gene>
    <name evidence="1" type="ORF">Plil01_001040100</name>
</gene>
<dbReference type="AlphaFoldDB" id="A0A9W6U4X2"/>
<accession>A0A9W6U4X2</accession>
<sequence length="126" mass="14006">MVNVQSRKRKVDPSRWKLVKKRQNIRMNTERSASNASGELITGNGLPIILAIGTLEGKLTDLMHGVKGPTLESIRIKASYVEDCDGAAVLDNIIDPSLEDPFQTLVLKWMEVDIPFASMSLVKNRD</sequence>
<dbReference type="PANTHER" id="PTHR13510">
    <property type="entry name" value="FYVE-FINGER-CONTAINING RAB5 EFFECTOR PROTEIN RABENOSYN-5-RELATED"/>
    <property type="match status" value="1"/>
</dbReference>
<organism evidence="1 2">
    <name type="scientific">Phytophthora lilii</name>
    <dbReference type="NCBI Taxonomy" id="2077276"/>
    <lineage>
        <taxon>Eukaryota</taxon>
        <taxon>Sar</taxon>
        <taxon>Stramenopiles</taxon>
        <taxon>Oomycota</taxon>
        <taxon>Peronosporomycetes</taxon>
        <taxon>Peronosporales</taxon>
        <taxon>Peronosporaceae</taxon>
        <taxon>Phytophthora</taxon>
    </lineage>
</organism>
<evidence type="ECO:0000313" key="2">
    <source>
        <dbReference type="Proteomes" id="UP001165083"/>
    </source>
</evidence>
<dbReference type="Proteomes" id="UP001165083">
    <property type="component" value="Unassembled WGS sequence"/>
</dbReference>
<dbReference type="InterPro" id="IPR052727">
    <property type="entry name" value="Rab4/Rab5_effector"/>
</dbReference>
<keyword evidence="2" id="KW-1185">Reference proteome</keyword>
<proteinExistence type="predicted"/>
<name>A0A9W6U4X2_9STRA</name>
<reference evidence="1" key="1">
    <citation type="submission" date="2023-04" db="EMBL/GenBank/DDBJ databases">
        <title>Phytophthora lilii NBRC 32176.</title>
        <authorList>
            <person name="Ichikawa N."/>
            <person name="Sato H."/>
            <person name="Tonouchi N."/>
        </authorList>
    </citation>
    <scope>NUCLEOTIDE SEQUENCE</scope>
    <source>
        <strain evidence="1">NBRC 32176</strain>
    </source>
</reference>
<dbReference type="PANTHER" id="PTHR13510:SF44">
    <property type="entry name" value="RABENOSYN-5"/>
    <property type="match status" value="1"/>
</dbReference>
<protein>
    <submittedName>
        <fullName evidence="1">Unnamed protein product</fullName>
    </submittedName>
</protein>
<comment type="caution">
    <text evidence="1">The sequence shown here is derived from an EMBL/GenBank/DDBJ whole genome shotgun (WGS) entry which is preliminary data.</text>
</comment>
<evidence type="ECO:0000313" key="1">
    <source>
        <dbReference type="EMBL" id="GMF25252.1"/>
    </source>
</evidence>